<dbReference type="GO" id="GO:0001156">
    <property type="term" value="F:TFIIIC-class transcription factor complex binding"/>
    <property type="evidence" value="ECO:0007669"/>
    <property type="project" value="TreeGrafter"/>
</dbReference>
<protein>
    <submittedName>
        <fullName evidence="4">Bdp1</fullName>
    </submittedName>
</protein>
<dbReference type="GO" id="GO:0070898">
    <property type="term" value="P:RNA polymerase III preinitiation complex assembly"/>
    <property type="evidence" value="ECO:0007669"/>
    <property type="project" value="TreeGrafter"/>
</dbReference>
<keyword evidence="5" id="KW-1185">Reference proteome</keyword>
<dbReference type="SUPFAM" id="SSF46689">
    <property type="entry name" value="Homeodomain-like"/>
    <property type="match status" value="1"/>
</dbReference>
<keyword evidence="2" id="KW-0732">Signal</keyword>
<feature type="compositionally biased region" description="Basic residues" evidence="1">
    <location>
        <begin position="642"/>
        <end position="655"/>
    </location>
</feature>
<evidence type="ECO:0000313" key="5">
    <source>
        <dbReference type="Proteomes" id="UP000257109"/>
    </source>
</evidence>
<accession>A0A371IG69</accession>
<name>A0A371IG69_MUCPR</name>
<feature type="region of interest" description="Disordered" evidence="1">
    <location>
        <begin position="521"/>
        <end position="690"/>
    </location>
</feature>
<dbReference type="GO" id="GO:0000126">
    <property type="term" value="C:transcription factor TFIIIB complex"/>
    <property type="evidence" value="ECO:0007669"/>
    <property type="project" value="TreeGrafter"/>
</dbReference>
<evidence type="ECO:0000313" key="4">
    <source>
        <dbReference type="EMBL" id="RDY14066.1"/>
    </source>
</evidence>
<feature type="compositionally biased region" description="Acidic residues" evidence="1">
    <location>
        <begin position="609"/>
        <end position="618"/>
    </location>
</feature>
<dbReference type="AlphaFoldDB" id="A0A371IG69"/>
<dbReference type="Gene3D" id="1.10.10.60">
    <property type="entry name" value="Homeodomain-like"/>
    <property type="match status" value="1"/>
</dbReference>
<feature type="compositionally biased region" description="Acidic residues" evidence="1">
    <location>
        <begin position="627"/>
        <end position="637"/>
    </location>
</feature>
<feature type="compositionally biased region" description="Basic and acidic residues" evidence="1">
    <location>
        <begin position="550"/>
        <end position="568"/>
    </location>
</feature>
<feature type="region of interest" description="Disordered" evidence="1">
    <location>
        <begin position="918"/>
        <end position="945"/>
    </location>
</feature>
<feature type="region of interest" description="Disordered" evidence="1">
    <location>
        <begin position="122"/>
        <end position="144"/>
    </location>
</feature>
<dbReference type="EMBL" id="QJKJ01000142">
    <property type="protein sequence ID" value="RDY14066.1"/>
    <property type="molecule type" value="Genomic_DNA"/>
</dbReference>
<dbReference type="Proteomes" id="UP000257109">
    <property type="component" value="Unassembled WGS sequence"/>
</dbReference>
<reference evidence="4" key="1">
    <citation type="submission" date="2018-05" db="EMBL/GenBank/DDBJ databases">
        <title>Draft genome of Mucuna pruriens seed.</title>
        <authorList>
            <person name="Nnadi N.E."/>
            <person name="Vos R."/>
            <person name="Hasami M.H."/>
            <person name="Devisetty U.K."/>
            <person name="Aguiy J.C."/>
        </authorList>
    </citation>
    <scope>NUCLEOTIDE SEQUENCE [LARGE SCALE GENOMIC DNA]</scope>
    <source>
        <strain evidence="4">JCA_2017</strain>
    </source>
</reference>
<dbReference type="PANTHER" id="PTHR22929:SF0">
    <property type="entry name" value="TRANSCRIPTION FACTOR TFIIIB COMPONENT B'' HOMOLOG"/>
    <property type="match status" value="1"/>
</dbReference>
<feature type="compositionally biased region" description="Basic and acidic residues" evidence="1">
    <location>
        <begin position="668"/>
        <end position="680"/>
    </location>
</feature>
<comment type="caution">
    <text evidence="4">The sequence shown here is derived from an EMBL/GenBank/DDBJ whole genome shotgun (WGS) entry which is preliminary data.</text>
</comment>
<dbReference type="CDD" id="cd00167">
    <property type="entry name" value="SANT"/>
    <property type="match status" value="1"/>
</dbReference>
<dbReference type="PROSITE" id="PS51293">
    <property type="entry name" value="SANT"/>
    <property type="match status" value="1"/>
</dbReference>
<dbReference type="SMART" id="SM00717">
    <property type="entry name" value="SANT"/>
    <property type="match status" value="1"/>
</dbReference>
<dbReference type="OrthoDB" id="272624at2759"/>
<proteinExistence type="predicted"/>
<feature type="chain" id="PRO_5016580661" evidence="2">
    <location>
        <begin position="21"/>
        <end position="955"/>
    </location>
</feature>
<dbReference type="Pfam" id="PF15963">
    <property type="entry name" value="Myb_DNA-bind_7"/>
    <property type="match status" value="1"/>
</dbReference>
<feature type="compositionally biased region" description="Polar residues" evidence="1">
    <location>
        <begin position="124"/>
        <end position="144"/>
    </location>
</feature>
<organism evidence="4 5">
    <name type="scientific">Mucuna pruriens</name>
    <name type="common">Velvet bean</name>
    <name type="synonym">Dolichos pruriens</name>
    <dbReference type="NCBI Taxonomy" id="157652"/>
    <lineage>
        <taxon>Eukaryota</taxon>
        <taxon>Viridiplantae</taxon>
        <taxon>Streptophyta</taxon>
        <taxon>Embryophyta</taxon>
        <taxon>Tracheophyta</taxon>
        <taxon>Spermatophyta</taxon>
        <taxon>Magnoliopsida</taxon>
        <taxon>eudicotyledons</taxon>
        <taxon>Gunneridae</taxon>
        <taxon>Pentapetalae</taxon>
        <taxon>rosids</taxon>
        <taxon>fabids</taxon>
        <taxon>Fabales</taxon>
        <taxon>Fabaceae</taxon>
        <taxon>Papilionoideae</taxon>
        <taxon>50 kb inversion clade</taxon>
        <taxon>NPAAA clade</taxon>
        <taxon>indigoferoid/millettioid clade</taxon>
        <taxon>Phaseoleae</taxon>
        <taxon>Mucuna</taxon>
    </lineage>
</organism>
<feature type="non-terminal residue" evidence="4">
    <location>
        <position position="1"/>
    </location>
</feature>
<evidence type="ECO:0000259" key="3">
    <source>
        <dbReference type="PROSITE" id="PS51293"/>
    </source>
</evidence>
<feature type="compositionally biased region" description="Basic residues" evidence="1">
    <location>
        <begin position="276"/>
        <end position="288"/>
    </location>
</feature>
<feature type="signal peptide" evidence="2">
    <location>
        <begin position="1"/>
        <end position="20"/>
    </location>
</feature>
<dbReference type="PANTHER" id="PTHR22929">
    <property type="entry name" value="RNA POLYMERASE III TRANSCRIPTION INITIATION FACTOR B"/>
    <property type="match status" value="1"/>
</dbReference>
<feature type="domain" description="SANT" evidence="3">
    <location>
        <begin position="793"/>
        <end position="837"/>
    </location>
</feature>
<dbReference type="InterPro" id="IPR001005">
    <property type="entry name" value="SANT/Myb"/>
</dbReference>
<dbReference type="InterPro" id="IPR039467">
    <property type="entry name" value="TFIIIB_B''_Myb"/>
</dbReference>
<feature type="region of interest" description="Disordered" evidence="1">
    <location>
        <begin position="264"/>
        <end position="353"/>
    </location>
</feature>
<sequence>MVSILNLLLTGQFLFGSSFGFVAYKGACATVLDLINCLMDPFDDVLPVAPAARARPGSKFIPKAKSKQLPRKEKSASASEIATSSKDIISGNEYQNAAASTLSVPAEESMGSIHHTQVELPNSKDATNSEPGNPKQVSVTGNSTALVDDSTIPASEVDADDQNSMNFFKSTCEADPVDIEVSPVTNFIPETNLHTGTTQPVHPANAVENELNIVAAPSTTCSTIYRRKELPKNGEGPFLDSNIDSKSNFGREQEGLPAEFELDPFSNILPDPGARNAHKFQPKIKPRPRVGNTPPIASASSNVMMEKSVELPTSSTNDFQSFQSSGDGSGGLNQSSSLPLPTSEIPRPTDLPSKFDYMRSGIPFSEDNKSLAAAIPSQMDSSLNGMLSEIAVHNGTRDWPSSFGKSSGEAADIFSGLESLDDFLTQPATDTGKPVLHSFNEKGAEENFAAPACSSINSFGECETTQVQRCPEYHTPQDSLTFNEAAVLNEDDIHTNNRRLETEEVVDPACPDDCVFDYQSMKSGEDPTSGIPVHEELTNAADSPTLADFLHADVTREKEDANERKKDGSMSCSLRKHRRSSSADEEDKGGKRQLRKQAAHKPANNSLNEDVEDDDDLDPPYNSNGDEFQENDDDYEVDYSSKKKRVSTSSKKKSVAKSGKTSQKRKKANDDLEKTKEPPKKFSHSTRRKRRCVDKALLEIPEDELDPQTLPMKDIILLAEHRERLAKKEAMTSSSTHQSVEDSFHEANANNEDEFFGSEDGRDPDDDQANEVIPSASTLFNYQTFMEKAPRGKWSKQDTELFYEAVRELGTDFSMIQQLFPDKTRHQIKLKYKKEERQHPLRLSDAINNHAKDRSHYKLLIERLQQASTKAEEDPSRDASEEVVDLTPGTNVCTFDLFSLSFDISLLLEKVAEVATTKQDADVKAQEDSGAVHSPEQSEDSDDDFKKWSQYKSFY</sequence>
<dbReference type="InterPro" id="IPR009057">
    <property type="entry name" value="Homeodomain-like_sf"/>
</dbReference>
<dbReference type="InterPro" id="IPR017884">
    <property type="entry name" value="SANT_dom"/>
</dbReference>
<feature type="compositionally biased region" description="Basic residues" evidence="1">
    <location>
        <begin position="681"/>
        <end position="690"/>
    </location>
</feature>
<gene>
    <name evidence="4" type="primary">bdp1</name>
    <name evidence="4" type="ORF">CR513_00914</name>
</gene>
<evidence type="ECO:0000256" key="2">
    <source>
        <dbReference type="SAM" id="SignalP"/>
    </source>
</evidence>
<dbReference type="STRING" id="157652.A0A371IG69"/>
<evidence type="ECO:0000256" key="1">
    <source>
        <dbReference type="SAM" id="MobiDB-lite"/>
    </source>
</evidence>